<dbReference type="EMBL" id="CAXAMM010013224">
    <property type="protein sequence ID" value="CAK9030774.1"/>
    <property type="molecule type" value="Genomic_DNA"/>
</dbReference>
<keyword evidence="3" id="KW-1185">Reference proteome</keyword>
<feature type="compositionally biased region" description="Basic and acidic residues" evidence="1">
    <location>
        <begin position="102"/>
        <end position="214"/>
    </location>
</feature>
<evidence type="ECO:0000313" key="3">
    <source>
        <dbReference type="Proteomes" id="UP001642464"/>
    </source>
</evidence>
<sequence length="391" mass="43970">MSEGGQDAAVVAGFGLDQPQDFKEPKKIDSGTDVEEESREQAKKKPENGAKAEEEEQRVESDVEKRQQSEGQGIQETAEEKKPERATEHRVEEKAEEEPEDKTEKNAEHKTEEKAEEQAEEKAEEKAEEQAEDKTEEKAEEQAKDKTEEKAEEKTECKTEEKAEEKTECKTEEKAEHKTAEPAEPKPEEKGEESEEKREAEERPPKRLKCKEEAPQGAVVPKKKAEVVEVEDGEDPPLILRHAQWAQKPPAKAGPPDQSPDAKEEDEEEIEPMMPLTKAGKAALQAAFNIDETDPEAASSKKERWYAIRDVYRHYVLDIVHATTLPSYEVDWWEYCMAAFQAAGICSKKVGEDSSDVYLEKFTAAAKGKVHAFLMDETGLCADAEDLPSLE</sequence>
<name>A0ABP0KXQ5_9DINO</name>
<comment type="caution">
    <text evidence="2">The sequence shown here is derived from an EMBL/GenBank/DDBJ whole genome shotgun (WGS) entry which is preliminary data.</text>
</comment>
<gene>
    <name evidence="2" type="ORF">SCF082_LOCUS19341</name>
</gene>
<dbReference type="Proteomes" id="UP001642464">
    <property type="component" value="Unassembled WGS sequence"/>
</dbReference>
<accession>A0ABP0KXQ5</accession>
<feature type="region of interest" description="Disordered" evidence="1">
    <location>
        <begin position="246"/>
        <end position="270"/>
    </location>
</feature>
<reference evidence="2 3" key="1">
    <citation type="submission" date="2024-02" db="EMBL/GenBank/DDBJ databases">
        <authorList>
            <person name="Chen Y."/>
            <person name="Shah S."/>
            <person name="Dougan E. K."/>
            <person name="Thang M."/>
            <person name="Chan C."/>
        </authorList>
    </citation>
    <scope>NUCLEOTIDE SEQUENCE [LARGE SCALE GENOMIC DNA]</scope>
</reference>
<feature type="region of interest" description="Disordered" evidence="1">
    <location>
        <begin position="1"/>
        <end position="233"/>
    </location>
</feature>
<feature type="compositionally biased region" description="Basic and acidic residues" evidence="1">
    <location>
        <begin position="78"/>
        <end position="93"/>
    </location>
</feature>
<evidence type="ECO:0000313" key="2">
    <source>
        <dbReference type="EMBL" id="CAK9030774.1"/>
    </source>
</evidence>
<evidence type="ECO:0000256" key="1">
    <source>
        <dbReference type="SAM" id="MobiDB-lite"/>
    </source>
</evidence>
<protein>
    <submittedName>
        <fullName evidence="2">Dynein heavy chain-like protein PF11_0240</fullName>
    </submittedName>
</protein>
<feature type="compositionally biased region" description="Basic and acidic residues" evidence="1">
    <location>
        <begin position="39"/>
        <end position="68"/>
    </location>
</feature>
<feature type="compositionally biased region" description="Basic and acidic residues" evidence="1">
    <location>
        <begin position="20"/>
        <end position="30"/>
    </location>
</feature>
<organism evidence="2 3">
    <name type="scientific">Durusdinium trenchii</name>
    <dbReference type="NCBI Taxonomy" id="1381693"/>
    <lineage>
        <taxon>Eukaryota</taxon>
        <taxon>Sar</taxon>
        <taxon>Alveolata</taxon>
        <taxon>Dinophyceae</taxon>
        <taxon>Suessiales</taxon>
        <taxon>Symbiodiniaceae</taxon>
        <taxon>Durusdinium</taxon>
    </lineage>
</organism>
<proteinExistence type="predicted"/>